<evidence type="ECO:0000313" key="3">
    <source>
        <dbReference type="Proteomes" id="UP000237347"/>
    </source>
</evidence>
<accession>A0AAW0LKA7</accession>
<name>A0AAW0LKA7_QUESU</name>
<dbReference type="Proteomes" id="UP000237347">
    <property type="component" value="Unassembled WGS sequence"/>
</dbReference>
<dbReference type="InterPro" id="IPR006943">
    <property type="entry name" value="DUF641_pln"/>
</dbReference>
<organism evidence="2 3">
    <name type="scientific">Quercus suber</name>
    <name type="common">Cork oak</name>
    <dbReference type="NCBI Taxonomy" id="58331"/>
    <lineage>
        <taxon>Eukaryota</taxon>
        <taxon>Viridiplantae</taxon>
        <taxon>Streptophyta</taxon>
        <taxon>Embryophyta</taxon>
        <taxon>Tracheophyta</taxon>
        <taxon>Spermatophyta</taxon>
        <taxon>Magnoliopsida</taxon>
        <taxon>eudicotyledons</taxon>
        <taxon>Gunneridae</taxon>
        <taxon>Pentapetalae</taxon>
        <taxon>rosids</taxon>
        <taxon>fabids</taxon>
        <taxon>Fagales</taxon>
        <taxon>Fagaceae</taxon>
        <taxon>Quercus</taxon>
    </lineage>
</organism>
<protein>
    <recommendedName>
        <fullName evidence="1">DUF641 domain-containing protein</fullName>
    </recommendedName>
</protein>
<evidence type="ECO:0000313" key="2">
    <source>
        <dbReference type="EMBL" id="KAK7852092.1"/>
    </source>
</evidence>
<proteinExistence type="predicted"/>
<dbReference type="EMBL" id="PKMF04000080">
    <property type="protein sequence ID" value="KAK7852092.1"/>
    <property type="molecule type" value="Genomic_DNA"/>
</dbReference>
<feature type="domain" description="DUF641" evidence="1">
    <location>
        <begin position="1"/>
        <end position="53"/>
    </location>
</feature>
<gene>
    <name evidence="2" type="ORF">CFP56_040297</name>
</gene>
<keyword evidence="3" id="KW-1185">Reference proteome</keyword>
<dbReference type="Pfam" id="PF04859">
    <property type="entry name" value="DUF641"/>
    <property type="match status" value="1"/>
</dbReference>
<reference evidence="2 3" key="1">
    <citation type="journal article" date="2018" name="Sci. Data">
        <title>The draft genome sequence of cork oak.</title>
        <authorList>
            <person name="Ramos A.M."/>
            <person name="Usie A."/>
            <person name="Barbosa P."/>
            <person name="Barros P.M."/>
            <person name="Capote T."/>
            <person name="Chaves I."/>
            <person name="Simoes F."/>
            <person name="Abreu I."/>
            <person name="Carrasquinho I."/>
            <person name="Faro C."/>
            <person name="Guimaraes J.B."/>
            <person name="Mendonca D."/>
            <person name="Nobrega F."/>
            <person name="Rodrigues L."/>
            <person name="Saibo N.J.M."/>
            <person name="Varela M.C."/>
            <person name="Egas C."/>
            <person name="Matos J."/>
            <person name="Miguel C.M."/>
            <person name="Oliveira M.M."/>
            <person name="Ricardo C.P."/>
            <person name="Goncalves S."/>
        </authorList>
    </citation>
    <scope>NUCLEOTIDE SEQUENCE [LARGE SCALE GENOMIC DNA]</scope>
    <source>
        <strain evidence="3">cv. HL8</strain>
    </source>
</reference>
<comment type="caution">
    <text evidence="2">The sequence shown here is derived from an EMBL/GenBank/DDBJ whole genome shotgun (WGS) entry which is preliminary data.</text>
</comment>
<dbReference type="Gramene" id="rna-CFP56_58475">
    <property type="protein sequence ID" value="cds-POE69747.1"/>
    <property type="gene ID" value="gene-CFP56_58475"/>
</dbReference>
<sequence>MLAEIQEQQSLMRTYQINIKKLQNKADHKDFDIYSLQNQLNDLVSFNKSLEKRLNATGPLSMFDNLKLNKCFF</sequence>
<evidence type="ECO:0000259" key="1">
    <source>
        <dbReference type="Pfam" id="PF04859"/>
    </source>
</evidence>
<dbReference type="AlphaFoldDB" id="A0AAW0LKA7"/>